<name>A0ABQ7TNA3_PHRPL</name>
<keyword evidence="6" id="KW-1185">Reference proteome</keyword>
<dbReference type="InterPro" id="IPR029052">
    <property type="entry name" value="Metallo-depent_PP-like"/>
</dbReference>
<reference evidence="5 6" key="1">
    <citation type="journal article" date="2022" name="Gigascience">
        <title>A chromosome-level genome assembly and annotation of the desert horned lizard, Phrynosoma platyrhinos, provides insight into chromosomal rearrangements among reptiles.</title>
        <authorList>
            <person name="Koochekian N."/>
            <person name="Ascanio A."/>
            <person name="Farleigh K."/>
            <person name="Card D.C."/>
            <person name="Schield D.R."/>
            <person name="Castoe T.A."/>
            <person name="Jezkova T."/>
        </authorList>
    </citation>
    <scope>NUCLEOTIDE SEQUENCE [LARGE SCALE GENOMIC DNA]</scope>
    <source>
        <strain evidence="5">NK-2021</strain>
    </source>
</reference>
<dbReference type="InterPro" id="IPR045473">
    <property type="entry name" value="ASM_C"/>
</dbReference>
<dbReference type="SUPFAM" id="SSF56300">
    <property type="entry name" value="Metallo-dependent phosphatases"/>
    <property type="match status" value="1"/>
</dbReference>
<gene>
    <name evidence="5" type="ORF">JD844_005568</name>
</gene>
<evidence type="ECO:0000256" key="1">
    <source>
        <dbReference type="ARBA" id="ARBA00022801"/>
    </source>
</evidence>
<dbReference type="EMBL" id="JAIPUX010000035">
    <property type="protein sequence ID" value="KAH0631287.1"/>
    <property type="molecule type" value="Genomic_DNA"/>
</dbReference>
<evidence type="ECO:0000313" key="5">
    <source>
        <dbReference type="EMBL" id="KAH0631287.1"/>
    </source>
</evidence>
<comment type="caution">
    <text evidence="5">The sequence shown here is derived from an EMBL/GenBank/DDBJ whole genome shotgun (WGS) entry which is preliminary data.</text>
</comment>
<sequence>MRAATRVYIIGHVPPGFFEKKRSKAWFRERFNQQYTEIIQKHHGVIVAQFFGHHHTDSFRMFYSNSGSPINVMFLSPAVTPWKTTLPGVHNGANNPGIRVFTYDRDTLQVEDMVTHYLNLTQANQRTPEWKKEYSLTEAFQIRDASVQSMHLLLEKLEKDQEHLQRYYQYNSVQYDLSYCDDNCQTDHLCAIREVDFAKYSQCIQARSAAAAPSASMLYLVSCCCILRLIPIGLWGTLGRLGHEQDLQKDWAFILELVNSKFIVLTARIGDIEDTANAALEQGHYHQVRIQELEEMNDYLANKVQDLEDRNRHLNIRICGIPEQEKRHDLIPPYLPE</sequence>
<accession>A0ABQ7TNA3</accession>
<keyword evidence="2" id="KW-0325">Glycoprotein</keyword>
<keyword evidence="3" id="KW-0175">Coiled coil</keyword>
<protein>
    <recommendedName>
        <fullName evidence="4">Sphingomyelin phosphodiesterase C-terminal domain-containing protein</fullName>
    </recommendedName>
</protein>
<evidence type="ECO:0000259" key="4">
    <source>
        <dbReference type="Pfam" id="PF19272"/>
    </source>
</evidence>
<dbReference type="PANTHER" id="PTHR10340:SF25">
    <property type="entry name" value="ACID SPHINGOMYELINASE-LIKE PHOSPHODIESTERASE 3B"/>
    <property type="match status" value="1"/>
</dbReference>
<feature type="domain" description="Sphingomyelin phosphodiesterase C-terminal" evidence="4">
    <location>
        <begin position="68"/>
        <end position="207"/>
    </location>
</feature>
<dbReference type="Proteomes" id="UP000826234">
    <property type="component" value="Unassembled WGS sequence"/>
</dbReference>
<evidence type="ECO:0000256" key="3">
    <source>
        <dbReference type="SAM" id="Coils"/>
    </source>
</evidence>
<keyword evidence="1" id="KW-0378">Hydrolase</keyword>
<feature type="coiled-coil region" evidence="3">
    <location>
        <begin position="290"/>
        <end position="317"/>
    </location>
</feature>
<evidence type="ECO:0000313" key="6">
    <source>
        <dbReference type="Proteomes" id="UP000826234"/>
    </source>
</evidence>
<proteinExistence type="predicted"/>
<evidence type="ECO:0000256" key="2">
    <source>
        <dbReference type="ARBA" id="ARBA00023180"/>
    </source>
</evidence>
<dbReference type="PANTHER" id="PTHR10340">
    <property type="entry name" value="SPHINGOMYELIN PHOSPHODIESTERASE"/>
    <property type="match status" value="1"/>
</dbReference>
<dbReference type="Pfam" id="PF19272">
    <property type="entry name" value="ASMase_C"/>
    <property type="match status" value="1"/>
</dbReference>
<organism evidence="5 6">
    <name type="scientific">Phrynosoma platyrhinos</name>
    <name type="common">Desert horned lizard</name>
    <dbReference type="NCBI Taxonomy" id="52577"/>
    <lineage>
        <taxon>Eukaryota</taxon>
        <taxon>Metazoa</taxon>
        <taxon>Chordata</taxon>
        <taxon>Craniata</taxon>
        <taxon>Vertebrata</taxon>
        <taxon>Euteleostomi</taxon>
        <taxon>Lepidosauria</taxon>
        <taxon>Squamata</taxon>
        <taxon>Bifurcata</taxon>
        <taxon>Unidentata</taxon>
        <taxon>Episquamata</taxon>
        <taxon>Toxicofera</taxon>
        <taxon>Iguania</taxon>
        <taxon>Phrynosomatidae</taxon>
        <taxon>Phrynosomatinae</taxon>
        <taxon>Phrynosoma</taxon>
    </lineage>
</organism>